<feature type="region of interest" description="Disordered" evidence="1">
    <location>
        <begin position="63"/>
        <end position="90"/>
    </location>
</feature>
<name>A0AA88AL24_FICCA</name>
<dbReference type="AlphaFoldDB" id="A0AA88AL24"/>
<proteinExistence type="predicted"/>
<reference evidence="2" key="1">
    <citation type="submission" date="2023-07" db="EMBL/GenBank/DDBJ databases">
        <title>draft genome sequence of fig (Ficus carica).</title>
        <authorList>
            <person name="Takahashi T."/>
            <person name="Nishimura K."/>
        </authorList>
    </citation>
    <scope>NUCLEOTIDE SEQUENCE</scope>
</reference>
<feature type="compositionally biased region" description="Polar residues" evidence="1">
    <location>
        <begin position="77"/>
        <end position="87"/>
    </location>
</feature>
<evidence type="ECO:0000313" key="3">
    <source>
        <dbReference type="Proteomes" id="UP001187192"/>
    </source>
</evidence>
<organism evidence="2 3">
    <name type="scientific">Ficus carica</name>
    <name type="common">Common fig</name>
    <dbReference type="NCBI Taxonomy" id="3494"/>
    <lineage>
        <taxon>Eukaryota</taxon>
        <taxon>Viridiplantae</taxon>
        <taxon>Streptophyta</taxon>
        <taxon>Embryophyta</taxon>
        <taxon>Tracheophyta</taxon>
        <taxon>Spermatophyta</taxon>
        <taxon>Magnoliopsida</taxon>
        <taxon>eudicotyledons</taxon>
        <taxon>Gunneridae</taxon>
        <taxon>Pentapetalae</taxon>
        <taxon>rosids</taxon>
        <taxon>fabids</taxon>
        <taxon>Rosales</taxon>
        <taxon>Moraceae</taxon>
        <taxon>Ficeae</taxon>
        <taxon>Ficus</taxon>
    </lineage>
</organism>
<dbReference type="EMBL" id="BTGU01000052">
    <property type="protein sequence ID" value="GMN54649.1"/>
    <property type="molecule type" value="Genomic_DNA"/>
</dbReference>
<protein>
    <submittedName>
        <fullName evidence="2">Uncharacterized protein</fullName>
    </submittedName>
</protein>
<keyword evidence="3" id="KW-1185">Reference proteome</keyword>
<evidence type="ECO:0000256" key="1">
    <source>
        <dbReference type="SAM" id="MobiDB-lite"/>
    </source>
</evidence>
<evidence type="ECO:0000313" key="2">
    <source>
        <dbReference type="EMBL" id="GMN54649.1"/>
    </source>
</evidence>
<comment type="caution">
    <text evidence="2">The sequence shown here is derived from an EMBL/GenBank/DDBJ whole genome shotgun (WGS) entry which is preliminary data.</text>
</comment>
<accession>A0AA88AL24</accession>
<sequence>MPLPFRCQSNWPVHARSKQALRHARREGAESAVVIEQLEANTPLAISSNDGFIGHFADNNTELKAEHTSGAPMGSRVPTSSVNSTHLSPRCRCDNFSVGASRGGSREKSL</sequence>
<dbReference type="Proteomes" id="UP001187192">
    <property type="component" value="Unassembled WGS sequence"/>
</dbReference>
<gene>
    <name evidence="2" type="ORF">TIFTF001_023780</name>
</gene>